<organism evidence="3 4">
    <name type="scientific">Cryptolaemus montrouzieri</name>
    <dbReference type="NCBI Taxonomy" id="559131"/>
    <lineage>
        <taxon>Eukaryota</taxon>
        <taxon>Metazoa</taxon>
        <taxon>Ecdysozoa</taxon>
        <taxon>Arthropoda</taxon>
        <taxon>Hexapoda</taxon>
        <taxon>Insecta</taxon>
        <taxon>Pterygota</taxon>
        <taxon>Neoptera</taxon>
        <taxon>Endopterygota</taxon>
        <taxon>Coleoptera</taxon>
        <taxon>Polyphaga</taxon>
        <taxon>Cucujiformia</taxon>
        <taxon>Coccinelloidea</taxon>
        <taxon>Coccinellidae</taxon>
        <taxon>Scymninae</taxon>
        <taxon>Scymnini</taxon>
        <taxon>Cryptolaemus</taxon>
    </lineage>
</organism>
<feature type="transmembrane region" description="Helical" evidence="2">
    <location>
        <begin position="429"/>
        <end position="451"/>
    </location>
</feature>
<dbReference type="EMBL" id="JABFTP020000185">
    <property type="protein sequence ID" value="KAL3288330.1"/>
    <property type="molecule type" value="Genomic_DNA"/>
</dbReference>
<feature type="transmembrane region" description="Helical" evidence="2">
    <location>
        <begin position="498"/>
        <end position="521"/>
    </location>
</feature>
<feature type="compositionally biased region" description="Polar residues" evidence="1">
    <location>
        <begin position="284"/>
        <end position="309"/>
    </location>
</feature>
<evidence type="ECO:0000313" key="4">
    <source>
        <dbReference type="Proteomes" id="UP001516400"/>
    </source>
</evidence>
<feature type="compositionally biased region" description="Polar residues" evidence="1">
    <location>
        <begin position="335"/>
        <end position="353"/>
    </location>
</feature>
<dbReference type="AlphaFoldDB" id="A0ABD2PBR6"/>
<keyword evidence="4" id="KW-1185">Reference proteome</keyword>
<gene>
    <name evidence="3" type="ORF">HHI36_002778</name>
</gene>
<keyword evidence="2" id="KW-0472">Membrane</keyword>
<feature type="transmembrane region" description="Helical" evidence="2">
    <location>
        <begin position="463"/>
        <end position="486"/>
    </location>
</feature>
<evidence type="ECO:0008006" key="5">
    <source>
        <dbReference type="Google" id="ProtNLM"/>
    </source>
</evidence>
<feature type="region of interest" description="Disordered" evidence="1">
    <location>
        <begin position="284"/>
        <end position="354"/>
    </location>
</feature>
<proteinExistence type="predicted"/>
<protein>
    <recommendedName>
        <fullName evidence="5">Sanpodo</fullName>
    </recommendedName>
</protein>
<name>A0ABD2PBR6_9CUCU</name>
<evidence type="ECO:0000313" key="3">
    <source>
        <dbReference type="EMBL" id="KAL3288330.1"/>
    </source>
</evidence>
<evidence type="ECO:0000256" key="1">
    <source>
        <dbReference type="SAM" id="MobiDB-lite"/>
    </source>
</evidence>
<dbReference type="Proteomes" id="UP001516400">
    <property type="component" value="Unassembled WGS sequence"/>
</dbReference>
<feature type="transmembrane region" description="Helical" evidence="2">
    <location>
        <begin position="400"/>
        <end position="422"/>
    </location>
</feature>
<accession>A0ABD2PBR6</accession>
<comment type="caution">
    <text evidence="3">The sequence shown here is derived from an EMBL/GenBank/DDBJ whole genome shotgun (WGS) entry which is preliminary data.</text>
</comment>
<sequence>MARATNGNYYTNPAFCQQSEFYNIQSKALHKSQISLRQPPVGAQVSHRVLDHSGYEDAKLNDSYEEQDFYEEMLVDDSGIIKEKKVVVISQTQNEGRKYIQSQQNLSRDFEVTYSSEDRTAKKHRYEYIPMIEHTSPTRQNKVKEIVENDSNISRYAVIDVDEDTESTNKGRYALVPLEDLKPRSCKVQRKPSYIKSTPNIHRYEYIDEPPDYNDSISQEYQTKTYARNNRNLYSSPPRKPIYNQTPNNSRYEYIQDQTPDRNVTRCENMTPTQKLHEILSTPKKTSIKQQTPQRITSHPNSRQQNTPRTPIIMDPFVTPKKPSPKRMSPGRNPKAQQKLNYSIGSRHTTPNANGKRHTAIIAPICSSPVQSIYSETTYSNKTESWMNLSVNKPPVQATLAVAALMMLMCGSLSSGMCFYMMSLIGKVYYLEFGIVSGFACLTLGILGFRTRYCHWLPNRNYISGYIVLSVFSLLTCAALLILLFMQPRPGTPLADMTSGAVSGISVLSLGLAATGVISSYCCSYPPPDNRVQHCAQGFTV</sequence>
<keyword evidence="2" id="KW-1133">Transmembrane helix</keyword>
<reference evidence="3 4" key="1">
    <citation type="journal article" date="2021" name="BMC Biol.">
        <title>Horizontally acquired antibacterial genes associated with adaptive radiation of ladybird beetles.</title>
        <authorList>
            <person name="Li H.S."/>
            <person name="Tang X.F."/>
            <person name="Huang Y.H."/>
            <person name="Xu Z.Y."/>
            <person name="Chen M.L."/>
            <person name="Du X.Y."/>
            <person name="Qiu B.Y."/>
            <person name="Chen P.T."/>
            <person name="Zhang W."/>
            <person name="Slipinski A."/>
            <person name="Escalona H.E."/>
            <person name="Waterhouse R.M."/>
            <person name="Zwick A."/>
            <person name="Pang H."/>
        </authorList>
    </citation>
    <scope>NUCLEOTIDE SEQUENCE [LARGE SCALE GENOMIC DNA]</scope>
    <source>
        <strain evidence="3">SYSU2018</strain>
    </source>
</reference>
<keyword evidence="2" id="KW-0812">Transmembrane</keyword>
<evidence type="ECO:0000256" key="2">
    <source>
        <dbReference type="SAM" id="Phobius"/>
    </source>
</evidence>